<comment type="caution">
    <text evidence="1">The sequence shown here is derived from an EMBL/GenBank/DDBJ whole genome shotgun (WGS) entry which is preliminary data.</text>
</comment>
<dbReference type="Gene3D" id="3.40.50.150">
    <property type="entry name" value="Vaccinia Virus protein VP39"/>
    <property type="match status" value="1"/>
</dbReference>
<reference evidence="1 2" key="1">
    <citation type="journal article" date="2019" name="Sci. Rep.">
        <title>Orb-weaving spider Araneus ventricosus genome elucidates the spidroin gene catalogue.</title>
        <authorList>
            <person name="Kono N."/>
            <person name="Nakamura H."/>
            <person name="Ohtoshi R."/>
            <person name="Moran D.A.P."/>
            <person name="Shinohara A."/>
            <person name="Yoshida Y."/>
            <person name="Fujiwara M."/>
            <person name="Mori M."/>
            <person name="Tomita M."/>
            <person name="Arakawa K."/>
        </authorList>
    </citation>
    <scope>NUCLEOTIDE SEQUENCE [LARGE SCALE GENOMIC DNA]</scope>
</reference>
<dbReference type="SUPFAM" id="SSF53335">
    <property type="entry name" value="S-adenosyl-L-methionine-dependent methyltransferases"/>
    <property type="match status" value="1"/>
</dbReference>
<name>A0A4Y2USZ1_ARAVE</name>
<evidence type="ECO:0000313" key="2">
    <source>
        <dbReference type="Proteomes" id="UP000499080"/>
    </source>
</evidence>
<dbReference type="EMBL" id="BGPR01039290">
    <property type="protein sequence ID" value="GBO15224.1"/>
    <property type="molecule type" value="Genomic_DNA"/>
</dbReference>
<dbReference type="Proteomes" id="UP000499080">
    <property type="component" value="Unassembled WGS sequence"/>
</dbReference>
<gene>
    <name evidence="1" type="ORF">AVEN_210190_1</name>
</gene>
<accession>A0A4Y2USZ1</accession>
<dbReference type="AlphaFoldDB" id="A0A4Y2USZ1"/>
<evidence type="ECO:0000313" key="1">
    <source>
        <dbReference type="EMBL" id="GBO15224.1"/>
    </source>
</evidence>
<proteinExistence type="predicted"/>
<sequence length="240" mass="26618">MQMHFAFYREMRSTLTQWEGRISKVISTYCFNTLRRMEAGFENVRKLLQPEGEAAFLIKLHGPFDNLLETLYLNQEWSPYLASFCEVFPPDSIRNMTEKDFQTMAESAGFEVVGCKETVRVYDYDSEDEYTNAHDSNGKSSGAKIQTNRVLQTFPASGITLVPTVTDHDKLSVSYTLKSAGSRFLGGSTNGGVAVLAIFPTTTRASWGGIGTWAGDGHFVINHNTRVIIAAIGSFSNPLA</sequence>
<keyword evidence="2" id="KW-1185">Reference proteome</keyword>
<protein>
    <submittedName>
        <fullName evidence="1">Uncharacterized protein</fullName>
    </submittedName>
</protein>
<dbReference type="OrthoDB" id="8300214at2759"/>
<dbReference type="InterPro" id="IPR029063">
    <property type="entry name" value="SAM-dependent_MTases_sf"/>
</dbReference>
<organism evidence="1 2">
    <name type="scientific">Araneus ventricosus</name>
    <name type="common">Orbweaver spider</name>
    <name type="synonym">Epeira ventricosa</name>
    <dbReference type="NCBI Taxonomy" id="182803"/>
    <lineage>
        <taxon>Eukaryota</taxon>
        <taxon>Metazoa</taxon>
        <taxon>Ecdysozoa</taxon>
        <taxon>Arthropoda</taxon>
        <taxon>Chelicerata</taxon>
        <taxon>Arachnida</taxon>
        <taxon>Araneae</taxon>
        <taxon>Araneomorphae</taxon>
        <taxon>Entelegynae</taxon>
        <taxon>Araneoidea</taxon>
        <taxon>Araneidae</taxon>
        <taxon>Araneus</taxon>
    </lineage>
</organism>